<dbReference type="GO" id="GO:0004190">
    <property type="term" value="F:aspartic-type endopeptidase activity"/>
    <property type="evidence" value="ECO:0007669"/>
    <property type="project" value="UniProtKB-KW"/>
</dbReference>
<evidence type="ECO:0000256" key="5">
    <source>
        <dbReference type="PIRSR" id="PIRSR601461-1"/>
    </source>
</evidence>
<keyword evidence="4" id="KW-0378">Hydrolase</keyword>
<dbReference type="EMBL" id="BRPK01000008">
    <property type="protein sequence ID" value="GLB40483.1"/>
    <property type="molecule type" value="Genomic_DNA"/>
</dbReference>
<dbReference type="InterPro" id="IPR021109">
    <property type="entry name" value="Peptidase_aspartic_dom_sf"/>
</dbReference>
<dbReference type="OrthoDB" id="2747330at2759"/>
<comment type="caution">
    <text evidence="9">The sequence shown here is derived from an EMBL/GenBank/DDBJ whole genome shotgun (WGS) entry which is preliminary data.</text>
</comment>
<evidence type="ECO:0000313" key="9">
    <source>
        <dbReference type="EMBL" id="GLB40483.1"/>
    </source>
</evidence>
<dbReference type="InterPro" id="IPR034164">
    <property type="entry name" value="Pepsin-like_dom"/>
</dbReference>
<dbReference type="Proteomes" id="UP001063166">
    <property type="component" value="Unassembled WGS sequence"/>
</dbReference>
<keyword evidence="10" id="KW-1185">Reference proteome</keyword>
<dbReference type="CDD" id="cd05471">
    <property type="entry name" value="pepsin_like"/>
    <property type="match status" value="1"/>
</dbReference>
<dbReference type="PRINTS" id="PR00792">
    <property type="entry name" value="PEPSIN"/>
</dbReference>
<evidence type="ECO:0000256" key="4">
    <source>
        <dbReference type="ARBA" id="ARBA00022801"/>
    </source>
</evidence>
<organism evidence="9 10">
    <name type="scientific">Lyophyllum shimeji</name>
    <name type="common">Hon-shimeji</name>
    <name type="synonym">Tricholoma shimeji</name>
    <dbReference type="NCBI Taxonomy" id="47721"/>
    <lineage>
        <taxon>Eukaryota</taxon>
        <taxon>Fungi</taxon>
        <taxon>Dikarya</taxon>
        <taxon>Basidiomycota</taxon>
        <taxon>Agaricomycotina</taxon>
        <taxon>Agaricomycetes</taxon>
        <taxon>Agaricomycetidae</taxon>
        <taxon>Agaricales</taxon>
        <taxon>Tricholomatineae</taxon>
        <taxon>Lyophyllaceae</taxon>
        <taxon>Lyophyllum</taxon>
    </lineage>
</organism>
<feature type="active site" evidence="5">
    <location>
        <position position="173"/>
    </location>
</feature>
<dbReference type="FunFam" id="2.40.70.10:FF:000115">
    <property type="entry name" value="Lysosomal aspartic protease"/>
    <property type="match status" value="1"/>
</dbReference>
<evidence type="ECO:0000256" key="7">
    <source>
        <dbReference type="SAM" id="SignalP"/>
    </source>
</evidence>
<proteinExistence type="inferred from homology"/>
<dbReference type="SUPFAM" id="SSF50630">
    <property type="entry name" value="Acid proteases"/>
    <property type="match status" value="1"/>
</dbReference>
<feature type="disulfide bond" evidence="6">
    <location>
        <begin position="186"/>
        <end position="198"/>
    </location>
</feature>
<name>A0A9P3PR42_LYOSH</name>
<evidence type="ECO:0000256" key="3">
    <source>
        <dbReference type="ARBA" id="ARBA00022750"/>
    </source>
</evidence>
<accession>A0A9P3PR42</accession>
<evidence type="ECO:0000256" key="2">
    <source>
        <dbReference type="ARBA" id="ARBA00022670"/>
    </source>
</evidence>
<dbReference type="PANTHER" id="PTHR47966:SF75">
    <property type="entry name" value="ENDOPEPTIDASE (CTSD), PUTATIVE (AFU_ORTHOLOGUE AFUA_4G07040)-RELATED"/>
    <property type="match status" value="1"/>
</dbReference>
<dbReference type="GO" id="GO:0006508">
    <property type="term" value="P:proteolysis"/>
    <property type="evidence" value="ECO:0007669"/>
    <property type="project" value="UniProtKB-KW"/>
</dbReference>
<keyword evidence="6" id="KW-1015">Disulfide bond</keyword>
<evidence type="ECO:0000313" key="10">
    <source>
        <dbReference type="Proteomes" id="UP001063166"/>
    </source>
</evidence>
<protein>
    <submittedName>
        <fullName evidence="9">Acid protease</fullName>
    </submittedName>
</protein>
<feature type="chain" id="PRO_5040405024" evidence="7">
    <location>
        <begin position="23"/>
        <end position="503"/>
    </location>
</feature>
<evidence type="ECO:0000256" key="6">
    <source>
        <dbReference type="PIRSR" id="PIRSR601461-2"/>
    </source>
</evidence>
<dbReference type="AlphaFoldDB" id="A0A9P3PR42"/>
<dbReference type="PANTHER" id="PTHR47966">
    <property type="entry name" value="BETA-SITE APP-CLEAVING ENZYME, ISOFORM A-RELATED"/>
    <property type="match status" value="1"/>
</dbReference>
<feature type="active site" evidence="5">
    <location>
        <position position="367"/>
    </location>
</feature>
<feature type="signal peptide" evidence="7">
    <location>
        <begin position="1"/>
        <end position="22"/>
    </location>
</feature>
<reference evidence="9" key="1">
    <citation type="submission" date="2022-07" db="EMBL/GenBank/DDBJ databases">
        <title>The genome of Lyophyllum shimeji provides insight into the initial evolution of ectomycorrhizal fungal genome.</title>
        <authorList>
            <person name="Kobayashi Y."/>
            <person name="Shibata T."/>
            <person name="Hirakawa H."/>
            <person name="Shigenobu S."/>
            <person name="Nishiyama T."/>
            <person name="Yamada A."/>
            <person name="Hasebe M."/>
            <person name="Kawaguchi M."/>
        </authorList>
    </citation>
    <scope>NUCLEOTIDE SEQUENCE</scope>
    <source>
        <strain evidence="9">AT787</strain>
    </source>
</reference>
<keyword evidence="7" id="KW-0732">Signal</keyword>
<dbReference type="Pfam" id="PF00026">
    <property type="entry name" value="Asp"/>
    <property type="match status" value="1"/>
</dbReference>
<comment type="similarity">
    <text evidence="1">Belongs to the peptidase A1 family.</text>
</comment>
<dbReference type="PROSITE" id="PS51767">
    <property type="entry name" value="PEPTIDASE_A1"/>
    <property type="match status" value="1"/>
</dbReference>
<gene>
    <name evidence="9" type="primary">CTSD</name>
    <name evidence="9" type="ORF">LshimejAT787_0803540</name>
</gene>
<sequence length="503" mass="53948">MRLISALLSAILVVLAAHDAHALPAHNTPFISIPISRLIPRGNAPALPPTIVHQQHVNRAIRRHELMTGSIVPTSDDALLANLQRRAAALPPHIQKRYYVPGLDVLSRLANAGKQQNNGAANFKASATKDGVTPAKKPSFAHTIGLDIQAKDIGYLGTVQIGTPPRDFLLLMDSGSADLWVGAEGCDSDDEYDDIGGCGPHNFLGGNSSKTFKDTKQAWKIEYGTGAVSGTLVTDTVTIAGLTISEYEFGTASKESREFTPDYIPFDGIVGLAKSLISRQGTTTIIEALQKKGLLKHAISSYHIPRLADGDNDGELTLGALNPDKYDRSTLVSVPNVNDLGFWEAKIDKVTVGGKDMGWTNRSAIMDTGTTLIIAPQEDVDAIHRLIPGAYQNPDMGWTVPCVPPANAKPPFALQFGGRSFPVDVRDLAFLPVDEADPKGNCTSGITAGNIGTSTQWLVTFEIYTFADTTSAQQVGDVFLKNVYMSTDVGTDKISFAKLKTKK</sequence>
<keyword evidence="2 9" id="KW-0645">Protease</keyword>
<keyword evidence="3" id="KW-0064">Aspartyl protease</keyword>
<evidence type="ECO:0000256" key="1">
    <source>
        <dbReference type="ARBA" id="ARBA00007447"/>
    </source>
</evidence>
<feature type="domain" description="Peptidase A1" evidence="8">
    <location>
        <begin position="155"/>
        <end position="497"/>
    </location>
</feature>
<dbReference type="InterPro" id="IPR001461">
    <property type="entry name" value="Aspartic_peptidase_A1"/>
</dbReference>
<evidence type="ECO:0000259" key="8">
    <source>
        <dbReference type="PROSITE" id="PS51767"/>
    </source>
</evidence>
<dbReference type="Gene3D" id="2.40.70.10">
    <property type="entry name" value="Acid Proteases"/>
    <property type="match status" value="2"/>
</dbReference>
<dbReference type="InterPro" id="IPR033121">
    <property type="entry name" value="PEPTIDASE_A1"/>
</dbReference>